<evidence type="ECO:0000256" key="1">
    <source>
        <dbReference type="SAM" id="MobiDB-lite"/>
    </source>
</evidence>
<name>A0A915KA66_ROMCU</name>
<feature type="region of interest" description="Disordered" evidence="1">
    <location>
        <begin position="78"/>
        <end position="98"/>
    </location>
</feature>
<dbReference type="AlphaFoldDB" id="A0A915KA66"/>
<feature type="compositionally biased region" description="Polar residues" evidence="1">
    <location>
        <begin position="88"/>
        <end position="98"/>
    </location>
</feature>
<dbReference type="Proteomes" id="UP000887565">
    <property type="component" value="Unplaced"/>
</dbReference>
<reference evidence="3" key="1">
    <citation type="submission" date="2022-11" db="UniProtKB">
        <authorList>
            <consortium name="WormBaseParasite"/>
        </authorList>
    </citation>
    <scope>IDENTIFICATION</scope>
</reference>
<evidence type="ECO:0000313" key="3">
    <source>
        <dbReference type="WBParaSite" id="nRc.2.0.1.t35015-RA"/>
    </source>
</evidence>
<dbReference type="WBParaSite" id="nRc.2.0.1.t35015-RA">
    <property type="protein sequence ID" value="nRc.2.0.1.t35015-RA"/>
    <property type="gene ID" value="nRc.2.0.1.g35015"/>
</dbReference>
<accession>A0A915KA66</accession>
<proteinExistence type="predicted"/>
<protein>
    <submittedName>
        <fullName evidence="3">Uncharacterized protein</fullName>
    </submittedName>
</protein>
<organism evidence="2 3">
    <name type="scientific">Romanomermis culicivorax</name>
    <name type="common">Nematode worm</name>
    <dbReference type="NCBI Taxonomy" id="13658"/>
    <lineage>
        <taxon>Eukaryota</taxon>
        <taxon>Metazoa</taxon>
        <taxon>Ecdysozoa</taxon>
        <taxon>Nematoda</taxon>
        <taxon>Enoplea</taxon>
        <taxon>Dorylaimia</taxon>
        <taxon>Mermithida</taxon>
        <taxon>Mermithoidea</taxon>
        <taxon>Mermithidae</taxon>
        <taxon>Romanomermis</taxon>
    </lineage>
</organism>
<evidence type="ECO:0000313" key="2">
    <source>
        <dbReference type="Proteomes" id="UP000887565"/>
    </source>
</evidence>
<sequence>MICPMGEADLLDEELLETPIFDLNITKLAATAVTLSLTSPPAGANLTVSATSINDFLKLMLDDISSLAMVSAEMTTPTHQMEMDTEAETTPTSDQTLTDIPEETTADNQTAIDVVQPAPTVDPSIYLATPTALPSPLMTATVATARFPMSCSGCHPQSIWFSAAAIQHVVPRTLLARLPFDVMRYNHGNIDTGYYPSYRCAATNAIDINGSDCCTISTPADCRTTTADDGGICHDQDRCGNVPHHRTQSEQICRAHSTSFYEANYQSAFPRSLTKLTDYISPLHSNAEIKRHLNALKNLPPQPEFKAPLPRALPMDVETTTSKSETATTTTASLLTTASMLVPSTIVTPTLATSTPIAATTSTAAAAEYDRNLGIQQKTGNFMYTTVFVSYETEKSGQAKTTCLASSAKILISRPLNYRKIKFFSIFFGNYIPMIDRDVFTIWLAKAFEHFSNIFDIINLEPAIYQL</sequence>
<keyword evidence="2" id="KW-1185">Reference proteome</keyword>